<feature type="transmembrane region" description="Helical" evidence="1">
    <location>
        <begin position="14"/>
        <end position="39"/>
    </location>
</feature>
<dbReference type="RefSeq" id="WP_055303495.1">
    <property type="nucleotide sequence ID" value="NZ_CYYR01000047.1"/>
</dbReference>
<dbReference type="AlphaFoldDB" id="A0A174FY64"/>
<accession>A0A174FY64</accession>
<name>A0A174FY64_9FIRM</name>
<sequence length="145" mass="16977">MNEEEKIVCSGKTFFPFIMGLFFMGMGVGVFFPILISMATYEVKGIFSICLILCVLEGSYFLLFWHNKQIIFTWNEIIYRSIFGIEKKYSWEDVKTVCYKSIGRGANRILIQTDKKIYIETGMMKKCEDVERVIKEKGYLQVKIK</sequence>
<keyword evidence="1" id="KW-1133">Transmembrane helix</keyword>
<protein>
    <submittedName>
        <fullName evidence="2">Uncharacterized protein</fullName>
    </submittedName>
</protein>
<evidence type="ECO:0000256" key="1">
    <source>
        <dbReference type="SAM" id="Phobius"/>
    </source>
</evidence>
<dbReference type="EMBL" id="CYYR01000047">
    <property type="protein sequence ID" value="CUO55174.1"/>
    <property type="molecule type" value="Genomic_DNA"/>
</dbReference>
<evidence type="ECO:0000313" key="3">
    <source>
        <dbReference type="Proteomes" id="UP000095395"/>
    </source>
</evidence>
<keyword evidence="1" id="KW-0472">Membrane</keyword>
<gene>
    <name evidence="2" type="ORF">ERS852392_03496</name>
</gene>
<keyword evidence="1" id="KW-0812">Transmembrane</keyword>
<reference evidence="2 3" key="1">
    <citation type="submission" date="2015-09" db="EMBL/GenBank/DDBJ databases">
        <authorList>
            <consortium name="Pathogen Informatics"/>
        </authorList>
    </citation>
    <scope>NUCLEOTIDE SEQUENCE [LARGE SCALE GENOMIC DNA]</scope>
    <source>
        <strain evidence="2 3">2789STDY5608835</strain>
    </source>
</reference>
<evidence type="ECO:0000313" key="2">
    <source>
        <dbReference type="EMBL" id="CUO55174.1"/>
    </source>
</evidence>
<feature type="transmembrane region" description="Helical" evidence="1">
    <location>
        <begin position="45"/>
        <end position="65"/>
    </location>
</feature>
<proteinExistence type="predicted"/>
<organism evidence="2 3">
    <name type="scientific">Roseburia inulinivorans</name>
    <dbReference type="NCBI Taxonomy" id="360807"/>
    <lineage>
        <taxon>Bacteria</taxon>
        <taxon>Bacillati</taxon>
        <taxon>Bacillota</taxon>
        <taxon>Clostridia</taxon>
        <taxon>Lachnospirales</taxon>
        <taxon>Lachnospiraceae</taxon>
        <taxon>Roseburia</taxon>
    </lineage>
</organism>
<dbReference type="Proteomes" id="UP000095395">
    <property type="component" value="Unassembled WGS sequence"/>
</dbReference>